<keyword evidence="1" id="KW-0418">Kinase</keyword>
<organism evidence="1 2">
    <name type="scientific">Paenibacillus roseus</name>
    <dbReference type="NCBI Taxonomy" id="2798579"/>
    <lineage>
        <taxon>Bacteria</taxon>
        <taxon>Bacillati</taxon>
        <taxon>Bacillota</taxon>
        <taxon>Bacilli</taxon>
        <taxon>Bacillales</taxon>
        <taxon>Paenibacillaceae</taxon>
        <taxon>Paenibacillus</taxon>
    </lineage>
</organism>
<dbReference type="AlphaFoldDB" id="A0A934JBN1"/>
<name>A0A934JBN1_9BACL</name>
<protein>
    <submittedName>
        <fullName evidence="1">Adenylate kinase</fullName>
    </submittedName>
</protein>
<evidence type="ECO:0000313" key="2">
    <source>
        <dbReference type="Proteomes" id="UP000640274"/>
    </source>
</evidence>
<keyword evidence="1" id="KW-0808">Transferase</keyword>
<reference evidence="1" key="1">
    <citation type="submission" date="2020-12" db="EMBL/GenBank/DDBJ databases">
        <authorList>
            <person name="Huq M.A."/>
        </authorList>
    </citation>
    <scope>NUCLEOTIDE SEQUENCE</scope>
    <source>
        <strain evidence="1">MAHUQ-46</strain>
    </source>
</reference>
<evidence type="ECO:0000313" key="1">
    <source>
        <dbReference type="EMBL" id="MBJ6364176.1"/>
    </source>
</evidence>
<dbReference type="SUPFAM" id="SSF52540">
    <property type="entry name" value="P-loop containing nucleoside triphosphate hydrolases"/>
    <property type="match status" value="1"/>
</dbReference>
<keyword evidence="2" id="KW-1185">Reference proteome</keyword>
<dbReference type="RefSeq" id="WP_199021777.1">
    <property type="nucleotide sequence ID" value="NZ_JAELUP010000117.1"/>
</dbReference>
<proteinExistence type="predicted"/>
<dbReference type="Gene3D" id="3.40.50.300">
    <property type="entry name" value="P-loop containing nucleotide triphosphate hydrolases"/>
    <property type="match status" value="1"/>
</dbReference>
<accession>A0A934JBN1</accession>
<sequence>MSLLILPNIALTGQLRAGKDEVARILTEKYGYTRFAFGDTLKNDFHHRYPEIPREPKPRIGYQNHGQLMRELVDEDIWVSSCFELIDVVQAESMYVDDSFRAVITDLRQPNEYARCRAEEFVIIRVTSAEDIRIQRATASSDTFKLTDLTHETEQHTDGFEVDYEVINDGSLADLRRKVDEIMAKLTSA</sequence>
<dbReference type="InterPro" id="IPR027417">
    <property type="entry name" value="P-loop_NTPase"/>
</dbReference>
<dbReference type="GO" id="GO:0016301">
    <property type="term" value="F:kinase activity"/>
    <property type="evidence" value="ECO:0007669"/>
    <property type="project" value="UniProtKB-KW"/>
</dbReference>
<gene>
    <name evidence="1" type="ORF">JFN88_23450</name>
</gene>
<comment type="caution">
    <text evidence="1">The sequence shown here is derived from an EMBL/GenBank/DDBJ whole genome shotgun (WGS) entry which is preliminary data.</text>
</comment>
<dbReference type="Proteomes" id="UP000640274">
    <property type="component" value="Unassembled WGS sequence"/>
</dbReference>
<dbReference type="EMBL" id="JAELUP010000117">
    <property type="protein sequence ID" value="MBJ6364176.1"/>
    <property type="molecule type" value="Genomic_DNA"/>
</dbReference>